<comment type="catalytic activity">
    <reaction evidence="9">
        <text>ATP + H2O = ADP + phosphate + H(+)</text>
        <dbReference type="Rhea" id="RHEA:13065"/>
        <dbReference type="ChEBI" id="CHEBI:15377"/>
        <dbReference type="ChEBI" id="CHEBI:15378"/>
        <dbReference type="ChEBI" id="CHEBI:30616"/>
        <dbReference type="ChEBI" id="CHEBI:43474"/>
        <dbReference type="ChEBI" id="CHEBI:456216"/>
        <dbReference type="EC" id="5.6.2.4"/>
    </reaction>
</comment>
<dbReference type="VEuPathDB" id="TriTrypDB:LpyrH10_02_4380"/>
<reference evidence="12 13" key="1">
    <citation type="submission" date="2015-07" db="EMBL/GenBank/DDBJ databases">
        <title>High-quality genome of monoxenous trypanosomatid Leptomonas pyrrhocoris.</title>
        <authorList>
            <person name="Flegontov P."/>
            <person name="Butenko A."/>
            <person name="Firsov S."/>
            <person name="Vlcek C."/>
            <person name="Logacheva M.D."/>
            <person name="Field M."/>
            <person name="Filatov D."/>
            <person name="Flegontova O."/>
            <person name="Gerasimov E."/>
            <person name="Jackson A.P."/>
            <person name="Kelly S."/>
            <person name="Opperdoes F."/>
            <person name="O'Reilly A."/>
            <person name="Votypka J."/>
            <person name="Yurchenko V."/>
            <person name="Lukes J."/>
        </authorList>
    </citation>
    <scope>NUCLEOTIDE SEQUENCE [LARGE SCALE GENOMIC DNA]</scope>
    <source>
        <strain evidence="12">H10</strain>
    </source>
</reference>
<dbReference type="FunFam" id="3.40.50.300:FF:002931">
    <property type="entry name" value="DNA repair helicase XPB-R"/>
    <property type="match status" value="1"/>
</dbReference>
<evidence type="ECO:0000256" key="5">
    <source>
        <dbReference type="ARBA" id="ARBA00022840"/>
    </source>
</evidence>
<keyword evidence="5" id="KW-0067">ATP-binding</keyword>
<evidence type="ECO:0000259" key="10">
    <source>
        <dbReference type="PROSITE" id="PS51192"/>
    </source>
</evidence>
<dbReference type="InterPro" id="IPR006935">
    <property type="entry name" value="Helicase/UvrB_N"/>
</dbReference>
<dbReference type="PANTHER" id="PTHR11274">
    <property type="entry name" value="RAD25/XP-B DNA REPAIR HELICASE"/>
    <property type="match status" value="1"/>
</dbReference>
<dbReference type="EMBL" id="LGTL01000002">
    <property type="protein sequence ID" value="KPA85043.1"/>
    <property type="molecule type" value="Genomic_DNA"/>
</dbReference>
<protein>
    <recommendedName>
        <fullName evidence="8">DNA 3'-5' helicase</fullName>
        <ecNumber evidence="8">5.6.2.4</ecNumber>
    </recommendedName>
</protein>
<keyword evidence="2" id="KW-0547">Nucleotide-binding</keyword>
<dbReference type="InterPro" id="IPR050615">
    <property type="entry name" value="ATP-dep_DNA_Helicase"/>
</dbReference>
<evidence type="ECO:0000313" key="12">
    <source>
        <dbReference type="EMBL" id="KPA85043.1"/>
    </source>
</evidence>
<dbReference type="Pfam" id="PF16203">
    <property type="entry name" value="ERCC3_RAD25_C"/>
    <property type="match status" value="1"/>
</dbReference>
<evidence type="ECO:0000256" key="6">
    <source>
        <dbReference type="ARBA" id="ARBA00023235"/>
    </source>
</evidence>
<evidence type="ECO:0000256" key="4">
    <source>
        <dbReference type="ARBA" id="ARBA00022806"/>
    </source>
</evidence>
<keyword evidence="4 12" id="KW-0347">Helicase</keyword>
<dbReference type="Gene3D" id="3.40.50.300">
    <property type="entry name" value="P-loop containing nucleotide triphosphate hydrolases"/>
    <property type="match status" value="2"/>
</dbReference>
<dbReference type="AlphaFoldDB" id="A0A0M9G8T1"/>
<dbReference type="SMART" id="SM00490">
    <property type="entry name" value="HELICc"/>
    <property type="match status" value="1"/>
</dbReference>
<dbReference type="SUPFAM" id="SSF52540">
    <property type="entry name" value="P-loop containing nucleoside triphosphate hydrolases"/>
    <property type="match status" value="2"/>
</dbReference>
<dbReference type="PROSITE" id="PS51192">
    <property type="entry name" value="HELICASE_ATP_BIND_1"/>
    <property type="match status" value="1"/>
</dbReference>
<evidence type="ECO:0000256" key="7">
    <source>
        <dbReference type="ARBA" id="ARBA00034617"/>
    </source>
</evidence>
<feature type="domain" description="Helicase C-terminal" evidence="11">
    <location>
        <begin position="508"/>
        <end position="648"/>
    </location>
</feature>
<keyword evidence="6" id="KW-0413">Isomerase</keyword>
<organism evidence="12 13">
    <name type="scientific">Leptomonas pyrrhocoris</name>
    <name type="common">Firebug parasite</name>
    <dbReference type="NCBI Taxonomy" id="157538"/>
    <lineage>
        <taxon>Eukaryota</taxon>
        <taxon>Discoba</taxon>
        <taxon>Euglenozoa</taxon>
        <taxon>Kinetoplastea</taxon>
        <taxon>Metakinetoplastina</taxon>
        <taxon>Trypanosomatida</taxon>
        <taxon>Trypanosomatidae</taxon>
        <taxon>Leishmaniinae</taxon>
        <taxon>Leptomonas</taxon>
    </lineage>
</organism>
<evidence type="ECO:0000256" key="3">
    <source>
        <dbReference type="ARBA" id="ARBA00022801"/>
    </source>
</evidence>
<sequence>MAGSLAGSGLSKEKCLFVESRVQLEGYITILAESFRACYEAIQPTLSALAEAISRPTLMHEYRLTPFSLGAAVSNGIDAADAASFLETYAYDLSPGTEQGKAVRGFIESCMLRYNLARIVIDAERTMVQCRNEDTAQMLLRDSVIASVAVAPLSIFYEESVWMDDQASFPSFLLQNRAMSKVVAARCVVLGLPIQQQYDFEKDTSVRTAYISLRTQTQPRRYQVEAVDAAIHEGTLNSGCLLLPCGAGKTLLGIMLMCKVKKPTLVVCAGSVSVEQWKNQILDYATLEAPPVHDLGGGAGDAHPANSNIHSGQPHQIKSGSARIACLTGKQKDPITEDTDVVLTTYSMLVTAHKAKLRQRAASKADEDAFTGRGIRKRKENPKEKLFSPYGLLILDEVHVMPAEGFRESLSFIDAKGVIGLTATYVREDQKILDLFHLVGPKLFDISMETLASQGYLAKVHCVEVHTPMTKEFGLEYMDRSSKAKVGKAPVLVMLAAANPNKMMCVKELVQQHLDTGAKILVFCDHIMLLNEYGAWLKAPVICGGTQHKDRLMIFSDFQSTSKINVICVSRVGDVSVNLPNANVVIQVSSHGGSRRQEAQRLGRILRPKDRAANGKTVDAYFYSIISMDTVEMNYAAHRTAFLVDQGYACRIMEYNPLESATAADSSVAGSSVKLQMKRDRVGDAASIKQESLNETLHQSNVLRPRRCSNPVAGAGADGTQRVVDKTQTMSYQLSLLSKVVSSWEMEFQRECRKRDCAIGDGDAEDVGEVSSEDDAVVEVHPVRSYAAIKSEWRAGNGGSLRTTALQDLVGVDDGFVYHEL</sequence>
<evidence type="ECO:0000256" key="8">
    <source>
        <dbReference type="ARBA" id="ARBA00034808"/>
    </source>
</evidence>
<dbReference type="RefSeq" id="XP_015663482.1">
    <property type="nucleotide sequence ID" value="XM_015797962.1"/>
</dbReference>
<comment type="similarity">
    <text evidence="1">Belongs to the helicase family. RAD25/XPB subfamily.</text>
</comment>
<dbReference type="OrthoDB" id="10262986at2759"/>
<dbReference type="GO" id="GO:0097550">
    <property type="term" value="C:transcription preinitiation complex"/>
    <property type="evidence" value="ECO:0007669"/>
    <property type="project" value="TreeGrafter"/>
</dbReference>
<dbReference type="Pfam" id="PF13625">
    <property type="entry name" value="Helicase_C_3"/>
    <property type="match status" value="1"/>
</dbReference>
<dbReference type="Pfam" id="PF04851">
    <property type="entry name" value="ResIII"/>
    <property type="match status" value="1"/>
</dbReference>
<dbReference type="InterPro" id="IPR014001">
    <property type="entry name" value="Helicase_ATP-bd"/>
</dbReference>
<proteinExistence type="inferred from homology"/>
<evidence type="ECO:0000256" key="9">
    <source>
        <dbReference type="ARBA" id="ARBA00048988"/>
    </source>
</evidence>
<dbReference type="GO" id="GO:0016787">
    <property type="term" value="F:hydrolase activity"/>
    <property type="evidence" value="ECO:0007669"/>
    <property type="project" value="UniProtKB-KW"/>
</dbReference>
<dbReference type="SMART" id="SM00487">
    <property type="entry name" value="DEXDc"/>
    <property type="match status" value="1"/>
</dbReference>
<dbReference type="GO" id="GO:0005524">
    <property type="term" value="F:ATP binding"/>
    <property type="evidence" value="ECO:0007669"/>
    <property type="project" value="UniProtKB-KW"/>
</dbReference>
<dbReference type="GeneID" id="26901759"/>
<dbReference type="GO" id="GO:0000112">
    <property type="term" value="C:nucleotide-excision repair factor 3 complex"/>
    <property type="evidence" value="ECO:0007669"/>
    <property type="project" value="TreeGrafter"/>
</dbReference>
<evidence type="ECO:0000313" key="13">
    <source>
        <dbReference type="Proteomes" id="UP000037923"/>
    </source>
</evidence>
<keyword evidence="13" id="KW-1185">Reference proteome</keyword>
<keyword evidence="3" id="KW-0378">Hydrolase</keyword>
<dbReference type="GO" id="GO:0043138">
    <property type="term" value="F:3'-5' DNA helicase activity"/>
    <property type="evidence" value="ECO:0007669"/>
    <property type="project" value="UniProtKB-EC"/>
</dbReference>
<name>A0A0M9G8T1_LEPPY</name>
<gene>
    <name evidence="12" type="ORF">ABB37_01464</name>
</gene>
<dbReference type="GO" id="GO:0003677">
    <property type="term" value="F:DNA binding"/>
    <property type="evidence" value="ECO:0007669"/>
    <property type="project" value="InterPro"/>
</dbReference>
<evidence type="ECO:0000256" key="2">
    <source>
        <dbReference type="ARBA" id="ARBA00022741"/>
    </source>
</evidence>
<dbReference type="InterPro" id="IPR001650">
    <property type="entry name" value="Helicase_C-like"/>
</dbReference>
<dbReference type="GO" id="GO:0005675">
    <property type="term" value="C:transcription factor TFIIH holo complex"/>
    <property type="evidence" value="ECO:0007669"/>
    <property type="project" value="TreeGrafter"/>
</dbReference>
<dbReference type="PROSITE" id="PS51194">
    <property type="entry name" value="HELICASE_CTER"/>
    <property type="match status" value="1"/>
</dbReference>
<dbReference type="Proteomes" id="UP000037923">
    <property type="component" value="Unassembled WGS sequence"/>
</dbReference>
<comment type="caution">
    <text evidence="12">The sequence shown here is derived from an EMBL/GenBank/DDBJ whole genome shotgun (WGS) entry which is preliminary data.</text>
</comment>
<evidence type="ECO:0000259" key="11">
    <source>
        <dbReference type="PROSITE" id="PS51194"/>
    </source>
</evidence>
<evidence type="ECO:0000256" key="1">
    <source>
        <dbReference type="ARBA" id="ARBA00006637"/>
    </source>
</evidence>
<dbReference type="InterPro" id="IPR032438">
    <property type="entry name" value="ERCC3_RAD25_C"/>
</dbReference>
<dbReference type="PANTHER" id="PTHR11274:SF0">
    <property type="entry name" value="GENERAL TRANSCRIPTION AND DNA REPAIR FACTOR IIH HELICASE SUBUNIT XPB"/>
    <property type="match status" value="1"/>
</dbReference>
<dbReference type="OMA" id="GIMLMCK"/>
<dbReference type="CDD" id="cd18789">
    <property type="entry name" value="SF2_C_XPB"/>
    <property type="match status" value="1"/>
</dbReference>
<comment type="catalytic activity">
    <reaction evidence="7">
        <text>Couples ATP hydrolysis with the unwinding of duplex DNA by translocating in the 3'-5' direction.</text>
        <dbReference type="EC" id="5.6.2.4"/>
    </reaction>
</comment>
<dbReference type="EC" id="5.6.2.4" evidence="8"/>
<dbReference type="InterPro" id="IPR032830">
    <property type="entry name" value="XPB/Ssl2_N"/>
</dbReference>
<dbReference type="GO" id="GO:0006367">
    <property type="term" value="P:transcription initiation at RNA polymerase II promoter"/>
    <property type="evidence" value="ECO:0007669"/>
    <property type="project" value="TreeGrafter"/>
</dbReference>
<feature type="domain" description="Helicase ATP-binding" evidence="10">
    <location>
        <begin position="230"/>
        <end position="443"/>
    </location>
</feature>
<accession>A0A0M9G8T1</accession>
<dbReference type="InterPro" id="IPR027417">
    <property type="entry name" value="P-loop_NTPase"/>
</dbReference>